<feature type="transmembrane region" description="Helical" evidence="1">
    <location>
        <begin position="110"/>
        <end position="133"/>
    </location>
</feature>
<evidence type="ECO:0000313" key="3">
    <source>
        <dbReference type="Proteomes" id="UP001165583"/>
    </source>
</evidence>
<feature type="transmembrane region" description="Helical" evidence="1">
    <location>
        <begin position="200"/>
        <end position="217"/>
    </location>
</feature>
<feature type="transmembrane region" description="Helical" evidence="1">
    <location>
        <begin position="23"/>
        <end position="41"/>
    </location>
</feature>
<feature type="transmembrane region" description="Helical" evidence="1">
    <location>
        <begin position="47"/>
        <end position="68"/>
    </location>
</feature>
<feature type="transmembrane region" description="Helical" evidence="1">
    <location>
        <begin position="253"/>
        <end position="275"/>
    </location>
</feature>
<keyword evidence="3" id="KW-1185">Reference proteome</keyword>
<keyword evidence="2" id="KW-0808">Transferase</keyword>
<gene>
    <name evidence="2" type="ORF">NZK81_13600</name>
</gene>
<name>A0ABT2I6Z0_9SPHN</name>
<evidence type="ECO:0000313" key="2">
    <source>
        <dbReference type="EMBL" id="MCT2400589.1"/>
    </source>
</evidence>
<dbReference type="EMBL" id="JANZXA010000009">
    <property type="protein sequence ID" value="MCT2400589.1"/>
    <property type="molecule type" value="Genomic_DNA"/>
</dbReference>
<evidence type="ECO:0000256" key="1">
    <source>
        <dbReference type="SAM" id="Phobius"/>
    </source>
</evidence>
<proteinExistence type="predicted"/>
<dbReference type="Proteomes" id="UP001165583">
    <property type="component" value="Unassembled WGS sequence"/>
</dbReference>
<feature type="transmembrane region" description="Helical" evidence="1">
    <location>
        <begin position="145"/>
        <end position="163"/>
    </location>
</feature>
<accession>A0ABT2I6Z0</accession>
<keyword evidence="1" id="KW-1133">Transmembrane helix</keyword>
<dbReference type="RefSeq" id="WP_260046667.1">
    <property type="nucleotide sequence ID" value="NZ_JANZXA010000009.1"/>
</dbReference>
<keyword evidence="2" id="KW-0012">Acyltransferase</keyword>
<feature type="transmembrane region" description="Helical" evidence="1">
    <location>
        <begin position="223"/>
        <end position="241"/>
    </location>
</feature>
<feature type="transmembrane region" description="Helical" evidence="1">
    <location>
        <begin position="281"/>
        <end position="298"/>
    </location>
</feature>
<organism evidence="2 3">
    <name type="scientific">Novosphingobium mangrovi</name>
    <name type="common">ex Huang et al. 2023</name>
    <dbReference type="NCBI Taxonomy" id="2976432"/>
    <lineage>
        <taxon>Bacteria</taxon>
        <taxon>Pseudomonadati</taxon>
        <taxon>Pseudomonadota</taxon>
        <taxon>Alphaproteobacteria</taxon>
        <taxon>Sphingomonadales</taxon>
        <taxon>Sphingomonadaceae</taxon>
        <taxon>Novosphingobium</taxon>
    </lineage>
</organism>
<keyword evidence="1" id="KW-0472">Membrane</keyword>
<comment type="caution">
    <text evidence="2">The sequence shown here is derived from an EMBL/GenBank/DDBJ whole genome shotgun (WGS) entry which is preliminary data.</text>
</comment>
<keyword evidence="1" id="KW-0812">Transmembrane</keyword>
<protein>
    <submittedName>
        <fullName evidence="2">Acyltransferase</fullName>
    </submittedName>
</protein>
<feature type="transmembrane region" description="Helical" evidence="1">
    <location>
        <begin position="80"/>
        <end position="98"/>
    </location>
</feature>
<feature type="transmembrane region" description="Helical" evidence="1">
    <location>
        <begin position="175"/>
        <end position="193"/>
    </location>
</feature>
<reference evidence="2" key="1">
    <citation type="submission" date="2022-09" db="EMBL/GenBank/DDBJ databases">
        <title>Novosphingobium sp. Nov., a polycyclic aromatic hydrocarbon-degrading bacterium isolated form mangrove sediments in HongKong.</title>
        <authorList>
            <person name="Hu Z."/>
        </authorList>
    </citation>
    <scope>NUCLEOTIDE SEQUENCE</scope>
    <source>
        <strain evidence="2">HK4-1</strain>
    </source>
</reference>
<dbReference type="GO" id="GO:0016746">
    <property type="term" value="F:acyltransferase activity"/>
    <property type="evidence" value="ECO:0007669"/>
    <property type="project" value="UniProtKB-KW"/>
</dbReference>
<sequence length="310" mass="33235">MATTQVASATTEKAKPKAQRNQTVEALRVLSAFGIVVFHGGGEWAPLAYTGLIVFVALSPMIDANYNWERIRPTAALARSLLLPWAFWMAVYGVFAIVRHKPVLPPDAPILGVLMGTSQHLWFLPFIFGVLVVQGSLKQRVPAQTVFVASSLLAFATIASAYLWRPLALTWPVPLPQWAHVAGAVFAGTAIGIAPRAGRLAYPCLILIGLGLAILILKPVSGMTLTYCLGLPLTAAAVFFGKRLWPDSLSIQPVADCMLGVYLVHIIILSLSGLILPRGSLLHAAVAFMTSLAIVYAARRLVPATRIVLG</sequence>